<keyword evidence="6 8" id="KW-1133">Transmembrane helix</keyword>
<evidence type="ECO:0000256" key="8">
    <source>
        <dbReference type="SAM" id="Phobius"/>
    </source>
</evidence>
<feature type="transmembrane region" description="Helical" evidence="8">
    <location>
        <begin position="76"/>
        <end position="95"/>
    </location>
</feature>
<feature type="transmembrane region" description="Helical" evidence="8">
    <location>
        <begin position="135"/>
        <end position="153"/>
    </location>
</feature>
<dbReference type="InterPro" id="IPR024989">
    <property type="entry name" value="MFS_assoc_dom"/>
</dbReference>
<evidence type="ECO:0000259" key="9">
    <source>
        <dbReference type="PROSITE" id="PS50850"/>
    </source>
</evidence>
<dbReference type="GO" id="GO:0005886">
    <property type="term" value="C:plasma membrane"/>
    <property type="evidence" value="ECO:0007669"/>
    <property type="project" value="UniProtKB-SubCell"/>
</dbReference>
<feature type="transmembrane region" description="Helical" evidence="8">
    <location>
        <begin position="357"/>
        <end position="378"/>
    </location>
</feature>
<feature type="domain" description="Major facilitator superfamily (MFS) profile" evidence="9">
    <location>
        <begin position="202"/>
        <end position="395"/>
    </location>
</feature>
<dbReference type="STRING" id="1129374.AJE_02711"/>
<gene>
    <name evidence="10" type="ORF">AJE_02711</name>
</gene>
<dbReference type="GO" id="GO:0030395">
    <property type="term" value="F:lactose binding"/>
    <property type="evidence" value="ECO:0007669"/>
    <property type="project" value="TreeGrafter"/>
</dbReference>
<proteinExistence type="predicted"/>
<organism evidence="10 11">
    <name type="scientific">Alishewanella jeotgali KCTC 22429</name>
    <dbReference type="NCBI Taxonomy" id="1129374"/>
    <lineage>
        <taxon>Bacteria</taxon>
        <taxon>Pseudomonadati</taxon>
        <taxon>Pseudomonadota</taxon>
        <taxon>Gammaproteobacteria</taxon>
        <taxon>Alteromonadales</taxon>
        <taxon>Alteromonadaceae</taxon>
        <taxon>Alishewanella</taxon>
    </lineage>
</organism>
<reference evidence="10 11" key="1">
    <citation type="journal article" date="2012" name="J. Bacteriol.">
        <title>Genome Sequence of Extracellular-Protease-Producing Alishewanella jeotgali Isolated from Traditional Korean Fermented Seafood.</title>
        <authorList>
            <person name="Jung J."/>
            <person name="Chun J."/>
            <person name="Park W."/>
        </authorList>
    </citation>
    <scope>NUCLEOTIDE SEQUENCE [LARGE SCALE GENOMIC DNA]</scope>
    <source>
        <strain evidence="10 11">KCTC 22429</strain>
    </source>
</reference>
<evidence type="ECO:0000313" key="11">
    <source>
        <dbReference type="Proteomes" id="UP000012046"/>
    </source>
</evidence>
<dbReference type="PIRSF" id="PIRSF004925">
    <property type="entry name" value="HcaT"/>
    <property type="match status" value="1"/>
</dbReference>
<dbReference type="eggNOG" id="COG2814">
    <property type="taxonomic scope" value="Bacteria"/>
</dbReference>
<dbReference type="PANTHER" id="PTHR23522:SF10">
    <property type="entry name" value="3-PHENYLPROPIONIC ACID TRANSPORTER-RELATED"/>
    <property type="match status" value="1"/>
</dbReference>
<dbReference type="AlphaFoldDB" id="H3ZB37"/>
<dbReference type="InterPro" id="IPR026032">
    <property type="entry name" value="HcaT-like"/>
</dbReference>
<protein>
    <submittedName>
        <fullName evidence="10">Major facilitator transporter</fullName>
    </submittedName>
</protein>
<feature type="transmembrane region" description="Helical" evidence="8">
    <location>
        <begin position="12"/>
        <end position="30"/>
    </location>
</feature>
<keyword evidence="4" id="KW-0997">Cell inner membrane</keyword>
<keyword evidence="11" id="KW-1185">Reference proteome</keyword>
<dbReference type="PANTHER" id="PTHR23522">
    <property type="entry name" value="BLL5896 PROTEIN"/>
    <property type="match status" value="1"/>
</dbReference>
<dbReference type="InterPro" id="IPR020846">
    <property type="entry name" value="MFS_dom"/>
</dbReference>
<sequence>MLTLATKPALALAYFAYFGVLGLFVPYFGLFLDGRGLSSAQIGLLLALVTATRIVGPALWGTLADKTARPLSIMRFGAIIAILAWCSSFVDAGFWPLLAGFALFSFFWTAILPQLEVCTFHALNDDAGAYSRIRTSGSVGYIILVLLGGYLFQRFGSEFMPATALLFLGLLLLSLFKLPPLPKLSASQQVHLSWRQLFKSKVLWLFMGAALMLQMSFAPYYGFFTLYCRDLGYSGTVTGLLIGVAVAAEIVAFYFAGRILGRFRLGHLLAACYGLTALRWLIVAYLGDQPLVLAASMLLHAGSFAIAHSGAMQFIQQFFPKAQRGRGQAFYAGIIYGGGGAIGAYIAGISWRDGAGASATFTLAALAAAIAMLLALSLPRTMPRADDKAANINTP</sequence>
<feature type="transmembrane region" description="Helical" evidence="8">
    <location>
        <begin position="268"/>
        <end position="285"/>
    </location>
</feature>
<evidence type="ECO:0000256" key="3">
    <source>
        <dbReference type="ARBA" id="ARBA00022475"/>
    </source>
</evidence>
<comment type="subcellular location">
    <subcellularLocation>
        <location evidence="1">Cell inner membrane</location>
        <topology evidence="1">Multi-pass membrane protein</topology>
    </subcellularLocation>
</comment>
<evidence type="ECO:0000256" key="2">
    <source>
        <dbReference type="ARBA" id="ARBA00022448"/>
    </source>
</evidence>
<dbReference type="InterPro" id="IPR036259">
    <property type="entry name" value="MFS_trans_sf"/>
</dbReference>
<dbReference type="EMBL" id="AHTH01000005">
    <property type="protein sequence ID" value="EHR42151.1"/>
    <property type="molecule type" value="Genomic_DNA"/>
</dbReference>
<feature type="transmembrane region" description="Helical" evidence="8">
    <location>
        <begin position="329"/>
        <end position="351"/>
    </location>
</feature>
<dbReference type="SUPFAM" id="SSF103473">
    <property type="entry name" value="MFS general substrate transporter"/>
    <property type="match status" value="1"/>
</dbReference>
<evidence type="ECO:0000256" key="6">
    <source>
        <dbReference type="ARBA" id="ARBA00022989"/>
    </source>
</evidence>
<evidence type="ECO:0000256" key="5">
    <source>
        <dbReference type="ARBA" id="ARBA00022692"/>
    </source>
</evidence>
<evidence type="ECO:0000256" key="4">
    <source>
        <dbReference type="ARBA" id="ARBA00022519"/>
    </source>
</evidence>
<evidence type="ECO:0000313" key="10">
    <source>
        <dbReference type="EMBL" id="EHR42151.1"/>
    </source>
</evidence>
<evidence type="ECO:0000256" key="7">
    <source>
        <dbReference type="ARBA" id="ARBA00023136"/>
    </source>
</evidence>
<keyword evidence="2" id="KW-0813">Transport</keyword>
<dbReference type="NCBIfam" id="NF037955">
    <property type="entry name" value="mfs"/>
    <property type="match status" value="1"/>
</dbReference>
<feature type="transmembrane region" description="Helical" evidence="8">
    <location>
        <begin position="202"/>
        <end position="221"/>
    </location>
</feature>
<feature type="transmembrane region" description="Helical" evidence="8">
    <location>
        <begin position="233"/>
        <end position="256"/>
    </location>
</feature>
<feature type="transmembrane region" description="Helical" evidence="8">
    <location>
        <begin position="101"/>
        <end position="123"/>
    </location>
</feature>
<dbReference type="PATRIC" id="fig|1129374.4.peg.548"/>
<dbReference type="Pfam" id="PF12832">
    <property type="entry name" value="MFS_1_like"/>
    <property type="match status" value="1"/>
</dbReference>
<dbReference type="GO" id="GO:0015528">
    <property type="term" value="F:lactose:proton symporter activity"/>
    <property type="evidence" value="ECO:0007669"/>
    <property type="project" value="TreeGrafter"/>
</dbReference>
<keyword evidence="7 8" id="KW-0472">Membrane</keyword>
<accession>H3ZB37</accession>
<dbReference type="RefSeq" id="WP_008610128.1">
    <property type="nucleotide sequence ID" value="NZ_AHTH01000005.1"/>
</dbReference>
<comment type="caution">
    <text evidence="10">The sequence shown here is derived from an EMBL/GenBank/DDBJ whole genome shotgun (WGS) entry which is preliminary data.</text>
</comment>
<dbReference type="Proteomes" id="UP000012046">
    <property type="component" value="Unassembled WGS sequence"/>
</dbReference>
<feature type="transmembrane region" description="Helical" evidence="8">
    <location>
        <begin position="291"/>
        <end position="308"/>
    </location>
</feature>
<evidence type="ECO:0000256" key="1">
    <source>
        <dbReference type="ARBA" id="ARBA00004429"/>
    </source>
</evidence>
<keyword evidence="3" id="KW-1003">Cell membrane</keyword>
<keyword evidence="5 8" id="KW-0812">Transmembrane</keyword>
<name>H3ZB37_9ALTE</name>
<feature type="transmembrane region" description="Helical" evidence="8">
    <location>
        <begin position="42"/>
        <end position="64"/>
    </location>
</feature>
<feature type="transmembrane region" description="Helical" evidence="8">
    <location>
        <begin position="159"/>
        <end position="181"/>
    </location>
</feature>
<dbReference type="Gene3D" id="1.20.1250.20">
    <property type="entry name" value="MFS general substrate transporter like domains"/>
    <property type="match status" value="2"/>
</dbReference>
<dbReference type="PROSITE" id="PS50850">
    <property type="entry name" value="MFS"/>
    <property type="match status" value="1"/>
</dbReference>